<accession>A0A6G5AIM2</accession>
<dbReference type="AlphaFoldDB" id="A0A6G5AIM2"/>
<evidence type="ECO:0000256" key="1">
    <source>
        <dbReference type="SAM" id="MobiDB-lite"/>
    </source>
</evidence>
<feature type="region of interest" description="Disordered" evidence="1">
    <location>
        <begin position="61"/>
        <end position="80"/>
    </location>
</feature>
<name>A0A6G5AIM2_RHIMP</name>
<protein>
    <submittedName>
        <fullName evidence="2">Uncharacterized protein</fullName>
    </submittedName>
</protein>
<reference evidence="2" key="1">
    <citation type="submission" date="2020-03" db="EMBL/GenBank/DDBJ databases">
        <title>A transcriptome and proteome of the tick Rhipicephalus microplus shaped by the genetic composition of its hosts and developmental stage.</title>
        <authorList>
            <person name="Garcia G.R."/>
            <person name="Ribeiro J.M.C."/>
            <person name="Maruyama S.R."/>
            <person name="Gardinasse L.G."/>
            <person name="Nelson K."/>
            <person name="Ferreira B.R."/>
            <person name="Andrade T.G."/>
            <person name="Santos I.K.F.M."/>
        </authorList>
    </citation>
    <scope>NUCLEOTIDE SEQUENCE</scope>
    <source>
        <strain evidence="2">NSGR</strain>
        <tissue evidence="2">Salivary glands</tissue>
    </source>
</reference>
<evidence type="ECO:0000313" key="2">
    <source>
        <dbReference type="EMBL" id="NIE50153.1"/>
    </source>
</evidence>
<organism evidence="2">
    <name type="scientific">Rhipicephalus microplus</name>
    <name type="common">Cattle tick</name>
    <name type="synonym">Boophilus microplus</name>
    <dbReference type="NCBI Taxonomy" id="6941"/>
    <lineage>
        <taxon>Eukaryota</taxon>
        <taxon>Metazoa</taxon>
        <taxon>Ecdysozoa</taxon>
        <taxon>Arthropoda</taxon>
        <taxon>Chelicerata</taxon>
        <taxon>Arachnida</taxon>
        <taxon>Acari</taxon>
        <taxon>Parasitiformes</taxon>
        <taxon>Ixodida</taxon>
        <taxon>Ixodoidea</taxon>
        <taxon>Ixodidae</taxon>
        <taxon>Rhipicephalinae</taxon>
        <taxon>Rhipicephalus</taxon>
        <taxon>Boophilus</taxon>
    </lineage>
</organism>
<proteinExistence type="predicted"/>
<sequence>MLYAKEGASISDMLRTLRGSFLRSFFFGYLEQFRLTPELEEDLTREGNVFRNVPVASCGDADCESNGDSQQGSHEAAPIARQPVEGKMSRLLAAAAAAIFDAMVAASTVALPGQWSSVTSMAGGRTPLNSLPLITHSWKAVVRDADTTTPFVLAHGNASARR</sequence>
<dbReference type="EMBL" id="GIKN01007880">
    <property type="protein sequence ID" value="NIE50153.1"/>
    <property type="molecule type" value="Transcribed_RNA"/>
</dbReference>